<dbReference type="InterPro" id="IPR038680">
    <property type="entry name" value="PAW_sf"/>
</dbReference>
<proteinExistence type="inferred from homology"/>
<comment type="caution">
    <text evidence="4">The sequence shown here is derived from an EMBL/GenBank/DDBJ whole genome shotgun (WGS) entry which is preliminary data.</text>
</comment>
<dbReference type="SUPFAM" id="SSF49785">
    <property type="entry name" value="Galactose-binding domain-like"/>
    <property type="match status" value="1"/>
</dbReference>
<keyword evidence="2" id="KW-0812">Transmembrane</keyword>
<evidence type="ECO:0000256" key="1">
    <source>
        <dbReference type="PROSITE-ProRule" id="PRU00731"/>
    </source>
</evidence>
<dbReference type="Pfam" id="PF04721">
    <property type="entry name" value="PAW"/>
    <property type="match status" value="1"/>
</dbReference>
<dbReference type="GO" id="GO:0006516">
    <property type="term" value="P:glycoprotein catabolic process"/>
    <property type="evidence" value="ECO:0007669"/>
    <property type="project" value="InterPro"/>
</dbReference>
<dbReference type="EMBL" id="JAODUP010000581">
    <property type="protein sequence ID" value="KAK2146873.1"/>
    <property type="molecule type" value="Genomic_DNA"/>
</dbReference>
<organism evidence="4 5">
    <name type="scientific">Paralvinella palmiformis</name>
    <dbReference type="NCBI Taxonomy" id="53620"/>
    <lineage>
        <taxon>Eukaryota</taxon>
        <taxon>Metazoa</taxon>
        <taxon>Spiralia</taxon>
        <taxon>Lophotrochozoa</taxon>
        <taxon>Annelida</taxon>
        <taxon>Polychaeta</taxon>
        <taxon>Sedentaria</taxon>
        <taxon>Canalipalpata</taxon>
        <taxon>Terebellida</taxon>
        <taxon>Terebelliformia</taxon>
        <taxon>Alvinellidae</taxon>
        <taxon>Paralvinella</taxon>
    </lineage>
</organism>
<dbReference type="Proteomes" id="UP001208570">
    <property type="component" value="Unassembled WGS sequence"/>
</dbReference>
<sequence length="165" mass="18298">MPRRFTYNIVVPVTPTPVGMVALLLAGRISFMKLKTFSEKKGNDWKMVYLARCEGTDTATITWKIDLQGTGLVADRMDIQALSTCYENGCIWWRICADEQCAVLPSDGRLTSVDNVSGSSVITISATLSQGQGNVSWQHTQLFRQSAQDVSNPFDVQIFLKSVKN</sequence>
<keyword evidence="5" id="KW-1185">Reference proteome</keyword>
<dbReference type="Gene3D" id="2.60.120.1020">
    <property type="entry name" value="Peptide N glycanase, PAW domain"/>
    <property type="match status" value="1"/>
</dbReference>
<dbReference type="GO" id="GO:0005737">
    <property type="term" value="C:cytoplasm"/>
    <property type="evidence" value="ECO:0007669"/>
    <property type="project" value="InterPro"/>
</dbReference>
<gene>
    <name evidence="4" type="ORF">LSH36_581g03053</name>
</gene>
<keyword evidence="2" id="KW-0472">Membrane</keyword>
<evidence type="ECO:0000256" key="2">
    <source>
        <dbReference type="SAM" id="Phobius"/>
    </source>
</evidence>
<dbReference type="AlphaFoldDB" id="A0AAD9MWN5"/>
<evidence type="ECO:0000313" key="5">
    <source>
        <dbReference type="Proteomes" id="UP001208570"/>
    </source>
</evidence>
<comment type="similarity">
    <text evidence="1">Belongs to the transglutaminase-like superfamily. PNGase family.</text>
</comment>
<keyword evidence="2" id="KW-1133">Transmembrane helix</keyword>
<reference evidence="4" key="1">
    <citation type="journal article" date="2023" name="Mol. Biol. Evol.">
        <title>Third-Generation Sequencing Reveals the Adaptive Role of the Epigenome in Three Deep-Sea Polychaetes.</title>
        <authorList>
            <person name="Perez M."/>
            <person name="Aroh O."/>
            <person name="Sun Y."/>
            <person name="Lan Y."/>
            <person name="Juniper S.K."/>
            <person name="Young C.R."/>
            <person name="Angers B."/>
            <person name="Qian P.Y."/>
        </authorList>
    </citation>
    <scope>NUCLEOTIDE SEQUENCE</scope>
    <source>
        <strain evidence="4">P08H-3</strain>
    </source>
</reference>
<feature type="domain" description="PAW" evidence="3">
    <location>
        <begin position="1"/>
        <end position="163"/>
    </location>
</feature>
<evidence type="ECO:0000259" key="3">
    <source>
        <dbReference type="PROSITE" id="PS51398"/>
    </source>
</evidence>
<protein>
    <recommendedName>
        <fullName evidence="3">PAW domain-containing protein</fullName>
    </recommendedName>
</protein>
<dbReference type="InterPro" id="IPR006588">
    <property type="entry name" value="Peptide_N_glycanase_PAW_dom"/>
</dbReference>
<evidence type="ECO:0000313" key="4">
    <source>
        <dbReference type="EMBL" id="KAK2146873.1"/>
    </source>
</evidence>
<dbReference type="InterPro" id="IPR008979">
    <property type="entry name" value="Galactose-bd-like_sf"/>
</dbReference>
<accession>A0AAD9MWN5</accession>
<dbReference type="PROSITE" id="PS51398">
    <property type="entry name" value="PAW"/>
    <property type="match status" value="1"/>
</dbReference>
<name>A0AAD9MWN5_9ANNE</name>
<feature type="transmembrane region" description="Helical" evidence="2">
    <location>
        <begin position="6"/>
        <end position="26"/>
    </location>
</feature>